<accession>A0ABW2ICP5</accession>
<reference evidence="2" key="1">
    <citation type="journal article" date="2019" name="Int. J. Syst. Evol. Microbiol.">
        <title>The Global Catalogue of Microorganisms (GCM) 10K type strain sequencing project: providing services to taxonomists for standard genome sequencing and annotation.</title>
        <authorList>
            <consortium name="The Broad Institute Genomics Platform"/>
            <consortium name="The Broad Institute Genome Sequencing Center for Infectious Disease"/>
            <person name="Wu L."/>
            <person name="Ma J."/>
        </authorList>
    </citation>
    <scope>NUCLEOTIDE SEQUENCE [LARGE SCALE GENOMIC DNA]</scope>
    <source>
        <strain evidence="2">KACC 12508</strain>
    </source>
</reference>
<evidence type="ECO:0000313" key="1">
    <source>
        <dbReference type="EMBL" id="MFC7288702.1"/>
    </source>
</evidence>
<dbReference type="EMBL" id="JBHTBU010000002">
    <property type="protein sequence ID" value="MFC7288702.1"/>
    <property type="molecule type" value="Genomic_DNA"/>
</dbReference>
<sequence length="77" mass="7912">MSTRRKFVITLNLLALVIAALLVSIQRYASVAASPAKTSAIELQLVALPVLASASQCGASCVVTSRAALGISEQVAQ</sequence>
<dbReference type="Proteomes" id="UP001596542">
    <property type="component" value="Unassembled WGS sequence"/>
</dbReference>
<dbReference type="RefSeq" id="WP_382272099.1">
    <property type="nucleotide sequence ID" value="NZ_JBHTBU010000002.1"/>
</dbReference>
<comment type="caution">
    <text evidence="1">The sequence shown here is derived from an EMBL/GenBank/DDBJ whole genome shotgun (WGS) entry which is preliminary data.</text>
</comment>
<name>A0ABW2ICP5_9BURK</name>
<proteinExistence type="predicted"/>
<keyword evidence="2" id="KW-1185">Reference proteome</keyword>
<evidence type="ECO:0000313" key="2">
    <source>
        <dbReference type="Proteomes" id="UP001596542"/>
    </source>
</evidence>
<gene>
    <name evidence="1" type="ORF">ACFQPC_11690</name>
</gene>
<organism evidence="1 2">
    <name type="scientific">Herminiimonas glaciei</name>
    <dbReference type="NCBI Taxonomy" id="523788"/>
    <lineage>
        <taxon>Bacteria</taxon>
        <taxon>Pseudomonadati</taxon>
        <taxon>Pseudomonadota</taxon>
        <taxon>Betaproteobacteria</taxon>
        <taxon>Burkholderiales</taxon>
        <taxon>Oxalobacteraceae</taxon>
        <taxon>Herminiimonas</taxon>
    </lineage>
</organism>
<protein>
    <submittedName>
        <fullName evidence="1">Uncharacterized protein</fullName>
    </submittedName>
</protein>